<dbReference type="PANTHER" id="PTHR31500">
    <property type="entry name" value="AT-HOOK MOTIF NUCLEAR-LOCALIZED PROTEIN 9"/>
    <property type="match status" value="1"/>
</dbReference>
<dbReference type="SUPFAM" id="SSF117856">
    <property type="entry name" value="AF0104/ALDC/Ptd012-like"/>
    <property type="match status" value="1"/>
</dbReference>
<dbReference type="InterPro" id="IPR005175">
    <property type="entry name" value="PPC_dom"/>
</dbReference>
<evidence type="ECO:0000256" key="3">
    <source>
        <dbReference type="ARBA" id="ARBA00023125"/>
    </source>
</evidence>
<dbReference type="Pfam" id="PF03479">
    <property type="entry name" value="PCC"/>
    <property type="match status" value="1"/>
</dbReference>
<evidence type="ECO:0000256" key="7">
    <source>
        <dbReference type="SAM" id="MobiDB-lite"/>
    </source>
</evidence>
<evidence type="ECO:0000256" key="6">
    <source>
        <dbReference type="RuleBase" id="RU367031"/>
    </source>
</evidence>
<keyword evidence="9" id="KW-1185">Reference proteome</keyword>
<comment type="domain">
    <text evidence="6">The PPC domain mediates interactions between AHL proteins.</text>
</comment>
<keyword evidence="3 6" id="KW-0238">DNA-binding</keyword>
<dbReference type="RefSeq" id="XP_010482495.1">
    <property type="nucleotide sequence ID" value="XM_010484193.2"/>
</dbReference>
<keyword evidence="2 6" id="KW-0805">Transcription regulation</keyword>
<dbReference type="CDD" id="cd11378">
    <property type="entry name" value="DUF296"/>
    <property type="match status" value="1"/>
</dbReference>
<keyword evidence="5 6" id="KW-0539">Nucleus</keyword>
<gene>
    <name evidence="10" type="primary">LOC104761159</name>
</gene>
<evidence type="ECO:0000256" key="5">
    <source>
        <dbReference type="ARBA" id="ARBA00023242"/>
    </source>
</evidence>
<accession>A0ABM0X924</accession>
<dbReference type="GeneID" id="104761159"/>
<dbReference type="PANTHER" id="PTHR31500:SF52">
    <property type="entry name" value="AT-HOOK MOTIF NUCLEAR-LOCALIZED PROTEIN 4"/>
    <property type="match status" value="1"/>
</dbReference>
<sequence length="258" mass="27055">MLAFAGGGLAELGSPSFTPHVLTVNAGEDVTMKIMTFSQQGSRAICVLSANGPISNVTLRQTMTSGGTLTFEGHFEILSLTGSFIPSESGGTRSRSGGMSVSLAGPDGRVFGGGLAGLFIAAGPVQVMVGSFVAGQEETQQQQQIKKQRRERLGIPTTTQASNISFGGSAEDPKARYGLNKPVVIQPPTVSAPPPVSFSHEPSTNTAHGYYANNTANHIKDLFSSLPGEYEEEDEEDLDGEDDEEFGGHSESDTEVPS</sequence>
<feature type="domain" description="PPC" evidence="8">
    <location>
        <begin position="13"/>
        <end position="161"/>
    </location>
</feature>
<evidence type="ECO:0000256" key="1">
    <source>
        <dbReference type="ARBA" id="ARBA00004123"/>
    </source>
</evidence>
<evidence type="ECO:0000313" key="9">
    <source>
        <dbReference type="Proteomes" id="UP000694864"/>
    </source>
</evidence>
<comment type="subcellular location">
    <subcellularLocation>
        <location evidence="1 6">Nucleus</location>
    </subcellularLocation>
</comment>
<evidence type="ECO:0000256" key="4">
    <source>
        <dbReference type="ARBA" id="ARBA00023163"/>
    </source>
</evidence>
<dbReference type="Proteomes" id="UP000694864">
    <property type="component" value="Chromosome 18"/>
</dbReference>
<proteinExistence type="predicted"/>
<feature type="region of interest" description="Disordered" evidence="7">
    <location>
        <begin position="188"/>
        <end position="258"/>
    </location>
</feature>
<feature type="compositionally biased region" description="Acidic residues" evidence="7">
    <location>
        <begin position="229"/>
        <end position="245"/>
    </location>
</feature>
<dbReference type="PROSITE" id="PS51742">
    <property type="entry name" value="PPC"/>
    <property type="match status" value="1"/>
</dbReference>
<protein>
    <recommendedName>
        <fullName evidence="6">AT-hook motif nuclear-localized protein</fullName>
    </recommendedName>
</protein>
<name>A0ABM0X924_CAMSA</name>
<reference evidence="9" key="1">
    <citation type="journal article" date="2014" name="Nat. Commun.">
        <title>The emerging biofuel crop Camelina sativa retains a highly undifferentiated hexaploid genome structure.</title>
        <authorList>
            <person name="Kagale S."/>
            <person name="Koh C."/>
            <person name="Nixon J."/>
            <person name="Bollina V."/>
            <person name="Clarke W.E."/>
            <person name="Tuteja R."/>
            <person name="Spillane C."/>
            <person name="Robinson S.J."/>
            <person name="Links M.G."/>
            <person name="Clarke C."/>
            <person name="Higgins E.E."/>
            <person name="Huebert T."/>
            <person name="Sharpe A.G."/>
            <person name="Parkin I.A."/>
        </authorList>
    </citation>
    <scope>NUCLEOTIDE SEQUENCE [LARGE SCALE GENOMIC DNA]</scope>
    <source>
        <strain evidence="9">cv. DH55</strain>
    </source>
</reference>
<comment type="function">
    <text evidence="6">Transcription factor that specifically binds AT-rich DNA sequences related to the nuclear matrix attachment regions (MARs).</text>
</comment>
<dbReference type="InterPro" id="IPR039605">
    <property type="entry name" value="AHL"/>
</dbReference>
<feature type="compositionally biased region" description="Polar residues" evidence="7">
    <location>
        <begin position="156"/>
        <end position="166"/>
    </location>
</feature>
<reference evidence="10" key="2">
    <citation type="submission" date="2025-08" db="UniProtKB">
        <authorList>
            <consortium name="RefSeq"/>
        </authorList>
    </citation>
    <scope>IDENTIFICATION</scope>
    <source>
        <tissue evidence="10">Leaf</tissue>
    </source>
</reference>
<evidence type="ECO:0000313" key="10">
    <source>
        <dbReference type="RefSeq" id="XP_010482495.1"/>
    </source>
</evidence>
<evidence type="ECO:0000256" key="2">
    <source>
        <dbReference type="ARBA" id="ARBA00023015"/>
    </source>
</evidence>
<evidence type="ECO:0000259" key="8">
    <source>
        <dbReference type="PROSITE" id="PS51742"/>
    </source>
</evidence>
<keyword evidence="4 6" id="KW-0804">Transcription</keyword>
<feature type="region of interest" description="Disordered" evidence="7">
    <location>
        <begin position="142"/>
        <end position="175"/>
    </location>
</feature>
<feature type="compositionally biased region" description="Polar residues" evidence="7">
    <location>
        <begin position="200"/>
        <end position="217"/>
    </location>
</feature>
<organism evidence="9 10">
    <name type="scientific">Camelina sativa</name>
    <name type="common">False flax</name>
    <name type="synonym">Myagrum sativum</name>
    <dbReference type="NCBI Taxonomy" id="90675"/>
    <lineage>
        <taxon>Eukaryota</taxon>
        <taxon>Viridiplantae</taxon>
        <taxon>Streptophyta</taxon>
        <taxon>Embryophyta</taxon>
        <taxon>Tracheophyta</taxon>
        <taxon>Spermatophyta</taxon>
        <taxon>Magnoliopsida</taxon>
        <taxon>eudicotyledons</taxon>
        <taxon>Gunneridae</taxon>
        <taxon>Pentapetalae</taxon>
        <taxon>rosids</taxon>
        <taxon>malvids</taxon>
        <taxon>Brassicales</taxon>
        <taxon>Brassicaceae</taxon>
        <taxon>Camelineae</taxon>
        <taxon>Camelina</taxon>
    </lineage>
</organism>
<dbReference type="Gene3D" id="3.30.1330.80">
    <property type="entry name" value="Hypothetical protein, similar to alpha- acetolactate decarboxylase, domain 2"/>
    <property type="match status" value="1"/>
</dbReference>